<dbReference type="InterPro" id="IPR042150">
    <property type="entry name" value="MmRce1-like"/>
</dbReference>
<feature type="transmembrane region" description="Helical" evidence="2">
    <location>
        <begin position="38"/>
        <end position="59"/>
    </location>
</feature>
<dbReference type="GO" id="GO:0006508">
    <property type="term" value="P:proteolysis"/>
    <property type="evidence" value="ECO:0007669"/>
    <property type="project" value="UniProtKB-KW"/>
</dbReference>
<dbReference type="PANTHER" id="PTHR35797:SF1">
    <property type="entry name" value="PROTEASE"/>
    <property type="match status" value="1"/>
</dbReference>
<evidence type="ECO:0000256" key="2">
    <source>
        <dbReference type="SAM" id="Phobius"/>
    </source>
</evidence>
<feature type="domain" description="CAAX prenyl protease 2/Lysostaphin resistance protein A-like" evidence="3">
    <location>
        <begin position="121"/>
        <end position="223"/>
    </location>
</feature>
<sequence>MQNTISTSTIKRFLAWAFGLAWPGMLVIAYFYAINQKLVGNILSASVVMFAPMVAAFLAKAPVKSIGWKLKLASKWRDYLACWLAICSIILGGALVYFAVFPQHLAFALNPQVALQILMILTVLTLAISLSGLGEEVGWRGILYPYLKERYGRTKGRIIGGLIWAIWHFPVNMIGAGTLGERFLNLIPYYIMAISFGIILDIYYVRSKTIWLPAFGHGVIDAVAMITTVFTVSGVETFKFLGPAPTGLFSALIALVIAVWLTKRKERESQQGIS</sequence>
<dbReference type="Pfam" id="PF02517">
    <property type="entry name" value="Rce1-like"/>
    <property type="match status" value="1"/>
</dbReference>
<dbReference type="EMBL" id="RQZI01000005">
    <property type="protein sequence ID" value="RRC92246.1"/>
    <property type="molecule type" value="Genomic_DNA"/>
</dbReference>
<evidence type="ECO:0000256" key="1">
    <source>
        <dbReference type="ARBA" id="ARBA00009067"/>
    </source>
</evidence>
<comment type="similarity">
    <text evidence="1">Belongs to the UPF0177 family.</text>
</comment>
<feature type="transmembrane region" description="Helical" evidence="2">
    <location>
        <begin position="240"/>
        <end position="261"/>
    </location>
</feature>
<dbReference type="PANTHER" id="PTHR35797">
    <property type="entry name" value="PROTEASE-RELATED"/>
    <property type="match status" value="1"/>
</dbReference>
<feature type="transmembrane region" description="Helical" evidence="2">
    <location>
        <begin position="12"/>
        <end position="32"/>
    </location>
</feature>
<proteinExistence type="inferred from homology"/>
<keyword evidence="4" id="KW-0482">Metalloprotease</keyword>
<gene>
    <name evidence="4" type="ORF">EII39_05775</name>
</gene>
<feature type="transmembrane region" description="Helical" evidence="2">
    <location>
        <begin position="80"/>
        <end position="101"/>
    </location>
</feature>
<dbReference type="Proteomes" id="UP000277597">
    <property type="component" value="Unassembled WGS sequence"/>
</dbReference>
<evidence type="ECO:0000259" key="3">
    <source>
        <dbReference type="Pfam" id="PF02517"/>
    </source>
</evidence>
<feature type="transmembrane region" description="Helical" evidence="2">
    <location>
        <begin position="113"/>
        <end position="133"/>
    </location>
</feature>
<keyword evidence="2" id="KW-0812">Transmembrane</keyword>
<dbReference type="GO" id="GO:0080120">
    <property type="term" value="P:CAAX-box protein maturation"/>
    <property type="evidence" value="ECO:0007669"/>
    <property type="project" value="UniProtKB-ARBA"/>
</dbReference>
<evidence type="ECO:0000313" key="5">
    <source>
        <dbReference type="Proteomes" id="UP000277597"/>
    </source>
</evidence>
<dbReference type="RefSeq" id="WP_124765218.1">
    <property type="nucleotide sequence ID" value="NZ_RQZI01000005.1"/>
</dbReference>
<feature type="transmembrane region" description="Helical" evidence="2">
    <location>
        <begin position="158"/>
        <end position="180"/>
    </location>
</feature>
<reference evidence="4 5" key="1">
    <citation type="submission" date="2018-11" db="EMBL/GenBank/DDBJ databases">
        <title>Genomes From Bacteria Associated with the Canine Oral Cavity: a Test Case for Automated Genome-Based Taxonomic Assignment.</title>
        <authorList>
            <person name="Coil D.A."/>
            <person name="Jospin G."/>
            <person name="Darling A.E."/>
            <person name="Wallis C."/>
            <person name="Davis I.J."/>
            <person name="Harris S."/>
            <person name="Eisen J.A."/>
            <person name="Holcombe L.J."/>
            <person name="O'Flynn C."/>
        </authorList>
    </citation>
    <scope>NUCLEOTIDE SEQUENCE [LARGE SCALE GENOMIC DNA]</scope>
    <source>
        <strain evidence="4 5">OH953</strain>
    </source>
</reference>
<evidence type="ECO:0000313" key="4">
    <source>
        <dbReference type="EMBL" id="RRC92246.1"/>
    </source>
</evidence>
<feature type="transmembrane region" description="Helical" evidence="2">
    <location>
        <begin position="211"/>
        <end position="234"/>
    </location>
</feature>
<dbReference type="InterPro" id="IPR003675">
    <property type="entry name" value="Rce1/LyrA-like_dom"/>
</dbReference>
<dbReference type="AlphaFoldDB" id="A0A3P1S5E3"/>
<feature type="transmembrane region" description="Helical" evidence="2">
    <location>
        <begin position="186"/>
        <end position="204"/>
    </location>
</feature>
<name>A0A3P1S5E3_STRSA</name>
<keyword evidence="2" id="KW-1133">Transmembrane helix</keyword>
<accession>A0A3P1S5E3</accession>
<keyword evidence="4" id="KW-0645">Protease</keyword>
<keyword evidence="4" id="KW-0378">Hydrolase</keyword>
<dbReference type="GO" id="GO:0004175">
    <property type="term" value="F:endopeptidase activity"/>
    <property type="evidence" value="ECO:0007669"/>
    <property type="project" value="UniProtKB-ARBA"/>
</dbReference>
<dbReference type="GO" id="GO:0008237">
    <property type="term" value="F:metallopeptidase activity"/>
    <property type="evidence" value="ECO:0007669"/>
    <property type="project" value="UniProtKB-KW"/>
</dbReference>
<comment type="caution">
    <text evidence="4">The sequence shown here is derived from an EMBL/GenBank/DDBJ whole genome shotgun (WGS) entry which is preliminary data.</text>
</comment>
<organism evidence="4 5">
    <name type="scientific">Streptococcus sanguinis</name>
    <dbReference type="NCBI Taxonomy" id="1305"/>
    <lineage>
        <taxon>Bacteria</taxon>
        <taxon>Bacillati</taxon>
        <taxon>Bacillota</taxon>
        <taxon>Bacilli</taxon>
        <taxon>Lactobacillales</taxon>
        <taxon>Streptococcaceae</taxon>
        <taxon>Streptococcus</taxon>
    </lineage>
</organism>
<protein>
    <submittedName>
        <fullName evidence="4">CPBP family intramembrane metalloprotease</fullName>
    </submittedName>
</protein>
<keyword evidence="2" id="KW-0472">Membrane</keyword>